<dbReference type="GO" id="GO:0003729">
    <property type="term" value="F:mRNA binding"/>
    <property type="evidence" value="ECO:0007669"/>
    <property type="project" value="UniProtKB-ARBA"/>
</dbReference>
<accession>A0A6A3CRE2</accession>
<name>A0A6A3CRE2_HIBSY</name>
<dbReference type="InterPro" id="IPR011990">
    <property type="entry name" value="TPR-like_helical_dom_sf"/>
</dbReference>
<dbReference type="InterPro" id="IPR002885">
    <property type="entry name" value="PPR_rpt"/>
</dbReference>
<gene>
    <name evidence="3" type="ORF">F3Y22_tig00002840pilonHSYRG00691</name>
</gene>
<proteinExistence type="inferred from homology"/>
<keyword evidence="4" id="KW-1185">Reference proteome</keyword>
<evidence type="ECO:0000256" key="2">
    <source>
        <dbReference type="ARBA" id="ARBA00022737"/>
    </source>
</evidence>
<evidence type="ECO:0000256" key="1">
    <source>
        <dbReference type="ARBA" id="ARBA00007626"/>
    </source>
</evidence>
<dbReference type="Gene3D" id="1.25.40.10">
    <property type="entry name" value="Tetratricopeptide repeat domain"/>
    <property type="match status" value="2"/>
</dbReference>
<reference evidence="3" key="1">
    <citation type="submission" date="2019-09" db="EMBL/GenBank/DDBJ databases">
        <title>Draft genome information of white flower Hibiscus syriacus.</title>
        <authorList>
            <person name="Kim Y.-M."/>
        </authorList>
    </citation>
    <scope>NUCLEOTIDE SEQUENCE [LARGE SCALE GENOMIC DNA]</scope>
    <source>
        <strain evidence="3">YM2019G1</strain>
    </source>
</reference>
<dbReference type="PANTHER" id="PTHR45717:SF15">
    <property type="entry name" value="AGL218WP"/>
    <property type="match status" value="1"/>
</dbReference>
<dbReference type="Pfam" id="PF01535">
    <property type="entry name" value="PPR"/>
    <property type="match status" value="2"/>
</dbReference>
<comment type="similarity">
    <text evidence="1">Belongs to the PPR family. P subfamily.</text>
</comment>
<dbReference type="Proteomes" id="UP000436088">
    <property type="component" value="Unassembled WGS sequence"/>
</dbReference>
<sequence length="345" mass="39748">MKKQLEFDERDYVSRVDLIVKVQGLQKAGDYIQTVPISFRGELLLLYKKFNKKKIDVVLLLMEKENIKPSPFTYKILIVTKGLCNDIAGIDQIVETMKAESFEPDIITQLNTMPQQALRKKAEEVLKALEGEVIKQNRWGCRFLLPLYAELRKADEVERIWKDCESKPRFEEYLAAVEAWGKLGQVEKSEAVFDRLLETSKKLPAKHYTKMLKVYSYHKMMQKGKDLVKRMVDNGCQIGPLTWDALVKLYVEAGEVEKADSILQKACRAKEAKPMFTSFMVVMEQERMLADNIFPNKSLVAQLAQVDVFRRTSLSDLLKYRIHGYVGCCPWLTTSTFTADIGFSF</sequence>
<evidence type="ECO:0000313" key="4">
    <source>
        <dbReference type="Proteomes" id="UP000436088"/>
    </source>
</evidence>
<dbReference type="PANTHER" id="PTHR45717">
    <property type="entry name" value="OS12G0527900 PROTEIN"/>
    <property type="match status" value="1"/>
</dbReference>
<dbReference type="NCBIfam" id="TIGR00756">
    <property type="entry name" value="PPR"/>
    <property type="match status" value="1"/>
</dbReference>
<dbReference type="EMBL" id="VEPZ02000196">
    <property type="protein sequence ID" value="KAE8731217.1"/>
    <property type="molecule type" value="Genomic_DNA"/>
</dbReference>
<dbReference type="GO" id="GO:0005739">
    <property type="term" value="C:mitochondrion"/>
    <property type="evidence" value="ECO:0007669"/>
    <property type="project" value="TreeGrafter"/>
</dbReference>
<protein>
    <submittedName>
        <fullName evidence="3">Detected protein of confused Function</fullName>
    </submittedName>
</protein>
<organism evidence="3 4">
    <name type="scientific">Hibiscus syriacus</name>
    <name type="common">Rose of Sharon</name>
    <dbReference type="NCBI Taxonomy" id="106335"/>
    <lineage>
        <taxon>Eukaryota</taxon>
        <taxon>Viridiplantae</taxon>
        <taxon>Streptophyta</taxon>
        <taxon>Embryophyta</taxon>
        <taxon>Tracheophyta</taxon>
        <taxon>Spermatophyta</taxon>
        <taxon>Magnoliopsida</taxon>
        <taxon>eudicotyledons</taxon>
        <taxon>Gunneridae</taxon>
        <taxon>Pentapetalae</taxon>
        <taxon>rosids</taxon>
        <taxon>malvids</taxon>
        <taxon>Malvales</taxon>
        <taxon>Malvaceae</taxon>
        <taxon>Malvoideae</taxon>
        <taxon>Hibiscus</taxon>
    </lineage>
</organism>
<dbReference type="AlphaFoldDB" id="A0A6A3CRE2"/>
<evidence type="ECO:0000313" key="3">
    <source>
        <dbReference type="EMBL" id="KAE8731217.1"/>
    </source>
</evidence>
<comment type="caution">
    <text evidence="3">The sequence shown here is derived from an EMBL/GenBank/DDBJ whole genome shotgun (WGS) entry which is preliminary data.</text>
</comment>
<keyword evidence="2" id="KW-0677">Repeat</keyword>